<evidence type="ECO:0000313" key="2">
    <source>
        <dbReference type="EMBL" id="EFK96643.1"/>
    </source>
</evidence>
<comment type="caution">
    <text evidence="2">The sequence shown here is derived from an EMBL/GenBank/DDBJ whole genome shotgun (WGS) entry which is preliminary data.</text>
</comment>
<protein>
    <submittedName>
        <fullName evidence="2">Uncharacterized protein</fullName>
    </submittedName>
</protein>
<evidence type="ECO:0000256" key="1">
    <source>
        <dbReference type="SAM" id="MobiDB-lite"/>
    </source>
</evidence>
<gene>
    <name evidence="2" type="ORF">LDC_1336</name>
</gene>
<dbReference type="AlphaFoldDB" id="D9PIH8"/>
<sequence length="107" mass="12250">MTHESLQMVITTARELIRREHDFFVDTGIDNHEHIPRVKRMADAVAAFLEKESVPSDECVQVRQKLISYARDLFVAAWMQPLDGDADSPPSEKEATEYFDQTLRASV</sequence>
<reference evidence="2" key="2">
    <citation type="journal article" date="2011" name="Microb. Ecol.">
        <title>Taxonomic and Functional Metagenomic Profiling of the Microbial Community in the Anoxic Sediment of a Sub-saline Shallow Lake (Laguna de Carrizo, Central Spain).</title>
        <authorList>
            <person name="Ferrer M."/>
            <person name="Guazzaroni M.E."/>
            <person name="Richter M."/>
            <person name="Garcia-Salamanca A."/>
            <person name="Yarza P."/>
            <person name="Suarez-Suarez A."/>
            <person name="Solano J."/>
            <person name="Alcaide M."/>
            <person name="van Dillewijn P."/>
            <person name="Molina-Henares M.A."/>
            <person name="Lopez-Cortes N."/>
            <person name="Al-Ramahi Y."/>
            <person name="Guerrero C."/>
            <person name="Acosta A."/>
            <person name="de Eugenio L.I."/>
            <person name="Martinez V."/>
            <person name="Marques S."/>
            <person name="Rojo F."/>
            <person name="Santero E."/>
            <person name="Genilloud O."/>
            <person name="Perez-Perez J."/>
            <person name="Rossello-Mora R."/>
            <person name="Ramos J.L."/>
        </authorList>
    </citation>
    <scope>NUCLEOTIDE SEQUENCE</scope>
</reference>
<dbReference type="EMBL" id="ADZX01000432">
    <property type="protein sequence ID" value="EFK96643.1"/>
    <property type="molecule type" value="Genomic_DNA"/>
</dbReference>
<proteinExistence type="predicted"/>
<accession>D9PIH8</accession>
<feature type="region of interest" description="Disordered" evidence="1">
    <location>
        <begin position="84"/>
        <end position="107"/>
    </location>
</feature>
<organism evidence="2">
    <name type="scientific">sediment metagenome</name>
    <dbReference type="NCBI Taxonomy" id="749907"/>
    <lineage>
        <taxon>unclassified sequences</taxon>
        <taxon>metagenomes</taxon>
        <taxon>ecological metagenomes</taxon>
    </lineage>
</organism>
<reference evidence="2" key="1">
    <citation type="submission" date="2010-07" db="EMBL/GenBank/DDBJ databases">
        <authorList>
            <consortium name="CONSOLIDER consortium CSD2007-00005"/>
            <person name="Guazzaroni M.-E."/>
            <person name="Richter M."/>
            <person name="Garcia-Salamanca A."/>
            <person name="Yarza P."/>
            <person name="Ferrer M."/>
        </authorList>
    </citation>
    <scope>NUCLEOTIDE SEQUENCE</scope>
</reference>
<name>D9PIH8_9ZZZZ</name>